<dbReference type="OrthoDB" id="6307329at2"/>
<keyword evidence="6" id="KW-1185">Reference proteome</keyword>
<sequence>MIHALPSVPKEQPSVEEKALTGTPLVSVIIPCYNHGKYLVDAFESVWKQEYPAIEVIVVDDGSSDDTRSISEGTEGVFYVYQKNQGLSAARNTGIDHAKGQLLVFLDADDWLLPGAIATNVHYLQQDPKLAFVSGAHDKVFEQEGICQEIIREVSANHYQELLQGNYIGMHGTVMYRRWVFEEYRYDTSLRSCEDYDLYLRISRKYPVAHHTTKIAAYRFHTTNMSGNIPQMLESVLQVLNSQSPVLKGPAEKAAFSRGKQIWQDYYCTQAYEKSTKCSSPPPTQHLLLLLRYKPSLFIRFYLRKAAMIKSLIKKTTPAFGLRWLYKMGLYQSHLPAAGKVSLGDFDRTVPFSREFGYDRGGPIDRYYIENFLQQEAPSIKGRVLEIGDNEYTLKFGGKKVVKSEILHVNDNNPAATIIGDISHAPHIPDNTFDCIVLTQTLHLIYDFKGALATCHRILRPGGTLLLTVPYITSIDKDEWGETWFWAFTDKVLRKIMAETFPSGEVAVGSHGNVLAATAFLYGMGRSEITKGQLDQYDPQFQVINTVKAVKA</sequence>
<dbReference type="PANTHER" id="PTHR43685">
    <property type="entry name" value="GLYCOSYLTRANSFERASE"/>
    <property type="match status" value="1"/>
</dbReference>
<dbReference type="PANTHER" id="PTHR43685:SF11">
    <property type="entry name" value="GLYCOSYLTRANSFERASE TAGX-RELATED"/>
    <property type="match status" value="1"/>
</dbReference>
<evidence type="ECO:0000313" key="5">
    <source>
        <dbReference type="Proteomes" id="UP000323866"/>
    </source>
</evidence>
<keyword evidence="3" id="KW-0808">Transferase</keyword>
<evidence type="ECO:0000313" key="3">
    <source>
        <dbReference type="EMBL" id="KAA6437761.1"/>
    </source>
</evidence>
<name>A0A5M8QRA7_9BACT</name>
<dbReference type="GO" id="GO:0008757">
    <property type="term" value="F:S-adenosylmethionine-dependent methyltransferase activity"/>
    <property type="evidence" value="ECO:0007669"/>
    <property type="project" value="InterPro"/>
</dbReference>
<reference evidence="3 5" key="1">
    <citation type="submission" date="2019-07" db="EMBL/GenBank/DDBJ databases">
        <authorList>
            <person name="Qu J.-H."/>
        </authorList>
    </citation>
    <scope>NUCLEOTIDE SEQUENCE [LARGE SCALE GENOMIC DNA]</scope>
    <source>
        <strain evidence="3 5">MDT1-10-3</strain>
    </source>
</reference>
<reference evidence="3 5" key="2">
    <citation type="submission" date="2019-09" db="EMBL/GenBank/DDBJ databases">
        <title>A bacterium isolated from glacier soil.</title>
        <authorList>
            <person name="Liu Q."/>
        </authorList>
    </citation>
    <scope>NUCLEOTIDE SEQUENCE [LARGE SCALE GENOMIC DNA]</scope>
    <source>
        <strain evidence="3 5">MDT1-10-3</strain>
    </source>
</reference>
<reference evidence="4 6" key="3">
    <citation type="submission" date="2024-08" db="EMBL/GenBank/DDBJ databases">
        <authorList>
            <person name="Wei W."/>
        </authorList>
    </citation>
    <scope>NUCLEOTIDE SEQUENCE [LARGE SCALE GENOMIC DNA]</scope>
    <source>
        <strain evidence="4 6">XU2</strain>
    </source>
</reference>
<dbReference type="AlphaFoldDB" id="A0A5M8QRA7"/>
<dbReference type="Proteomes" id="UP000323866">
    <property type="component" value="Unassembled WGS sequence"/>
</dbReference>
<dbReference type="SUPFAM" id="SSF53448">
    <property type="entry name" value="Nucleotide-diphospho-sugar transferases"/>
    <property type="match status" value="1"/>
</dbReference>
<dbReference type="RefSeq" id="WP_149097381.1">
    <property type="nucleotide sequence ID" value="NZ_BMMG01000001.1"/>
</dbReference>
<evidence type="ECO:0000313" key="6">
    <source>
        <dbReference type="Proteomes" id="UP001570846"/>
    </source>
</evidence>
<dbReference type="CDD" id="cd02440">
    <property type="entry name" value="AdoMet_MTases"/>
    <property type="match status" value="1"/>
</dbReference>
<feature type="domain" description="Methyltransferase type 11" evidence="2">
    <location>
        <begin position="415"/>
        <end position="466"/>
    </location>
</feature>
<dbReference type="EMBL" id="VKKZ01000010">
    <property type="protein sequence ID" value="KAA6437761.1"/>
    <property type="molecule type" value="Genomic_DNA"/>
</dbReference>
<comment type="caution">
    <text evidence="3">The sequence shown here is derived from an EMBL/GenBank/DDBJ whole genome shotgun (WGS) entry which is preliminary data.</text>
</comment>
<proteinExistence type="predicted"/>
<dbReference type="SUPFAM" id="SSF53335">
    <property type="entry name" value="S-adenosyl-L-methionine-dependent methyltransferases"/>
    <property type="match status" value="1"/>
</dbReference>
<dbReference type="EMBL" id="JBGOGF010000008">
    <property type="protein sequence ID" value="MFA1772578.1"/>
    <property type="molecule type" value="Genomic_DNA"/>
</dbReference>
<accession>A0A5M8QRA7</accession>
<dbReference type="InterPro" id="IPR029044">
    <property type="entry name" value="Nucleotide-diphossugar_trans"/>
</dbReference>
<evidence type="ECO:0000259" key="2">
    <source>
        <dbReference type="Pfam" id="PF08241"/>
    </source>
</evidence>
<feature type="domain" description="Glycosyltransferase 2-like" evidence="1">
    <location>
        <begin position="27"/>
        <end position="184"/>
    </location>
</feature>
<dbReference type="Gene3D" id="3.40.50.150">
    <property type="entry name" value="Vaccinia Virus protein VP39"/>
    <property type="match status" value="1"/>
</dbReference>
<dbReference type="Gene3D" id="3.90.550.10">
    <property type="entry name" value="Spore Coat Polysaccharide Biosynthesis Protein SpsA, Chain A"/>
    <property type="match status" value="1"/>
</dbReference>
<keyword evidence="4" id="KW-0328">Glycosyltransferase</keyword>
<evidence type="ECO:0000313" key="4">
    <source>
        <dbReference type="EMBL" id="MFA1772578.1"/>
    </source>
</evidence>
<gene>
    <name evidence="4" type="ORF">ACD591_14850</name>
    <name evidence="3" type="ORF">FOE74_04475</name>
</gene>
<dbReference type="GO" id="GO:0016757">
    <property type="term" value="F:glycosyltransferase activity"/>
    <property type="evidence" value="ECO:0007669"/>
    <property type="project" value="UniProtKB-KW"/>
</dbReference>
<dbReference type="InterPro" id="IPR013216">
    <property type="entry name" value="Methyltransf_11"/>
</dbReference>
<dbReference type="Proteomes" id="UP001570846">
    <property type="component" value="Unassembled WGS sequence"/>
</dbReference>
<dbReference type="InterPro" id="IPR050834">
    <property type="entry name" value="Glycosyltransf_2"/>
</dbReference>
<dbReference type="InterPro" id="IPR001173">
    <property type="entry name" value="Glyco_trans_2-like"/>
</dbReference>
<dbReference type="Pfam" id="PF08241">
    <property type="entry name" value="Methyltransf_11"/>
    <property type="match status" value="1"/>
</dbReference>
<dbReference type="Pfam" id="PF00535">
    <property type="entry name" value="Glycos_transf_2"/>
    <property type="match status" value="1"/>
</dbReference>
<dbReference type="InterPro" id="IPR029063">
    <property type="entry name" value="SAM-dependent_MTases_sf"/>
</dbReference>
<protein>
    <submittedName>
        <fullName evidence="3">Glycosyltransferase</fullName>
        <ecNumber evidence="4">2.4.-.-</ecNumber>
    </submittedName>
</protein>
<evidence type="ECO:0000259" key="1">
    <source>
        <dbReference type="Pfam" id="PF00535"/>
    </source>
</evidence>
<dbReference type="EC" id="2.4.-.-" evidence="4"/>
<organism evidence="3 5">
    <name type="scientific">Rufibacter glacialis</name>
    <dbReference type="NCBI Taxonomy" id="1259555"/>
    <lineage>
        <taxon>Bacteria</taxon>
        <taxon>Pseudomonadati</taxon>
        <taxon>Bacteroidota</taxon>
        <taxon>Cytophagia</taxon>
        <taxon>Cytophagales</taxon>
        <taxon>Hymenobacteraceae</taxon>
        <taxon>Rufibacter</taxon>
    </lineage>
</organism>